<sequence length="68" mass="7850">NRLYINTNKVTVSTYSNGKTPNSSNTQNCTRYGLNNGLYIIILNISYYIKLYLVYKCRINKQFSCLGL</sequence>
<dbReference type="AlphaFoldDB" id="H2XU45"/>
<reference evidence="2" key="4">
    <citation type="submission" date="2025-09" db="UniProtKB">
        <authorList>
            <consortium name="Ensembl"/>
        </authorList>
    </citation>
    <scope>IDENTIFICATION</scope>
</reference>
<reference evidence="2" key="3">
    <citation type="submission" date="2025-08" db="UniProtKB">
        <authorList>
            <consortium name="Ensembl"/>
        </authorList>
    </citation>
    <scope>IDENTIFICATION</scope>
</reference>
<keyword evidence="1" id="KW-1133">Transmembrane helix</keyword>
<evidence type="ECO:0000313" key="3">
    <source>
        <dbReference type="Proteomes" id="UP000008144"/>
    </source>
</evidence>
<keyword evidence="3" id="KW-1185">Reference proteome</keyword>
<feature type="transmembrane region" description="Helical" evidence="1">
    <location>
        <begin position="37"/>
        <end position="55"/>
    </location>
</feature>
<name>H2XU45_CIOIN</name>
<evidence type="ECO:0000313" key="2">
    <source>
        <dbReference type="Ensembl" id="ENSCINP00000033179.1"/>
    </source>
</evidence>
<organism evidence="2 3">
    <name type="scientific">Ciona intestinalis</name>
    <name type="common">Transparent sea squirt</name>
    <name type="synonym">Ascidia intestinalis</name>
    <dbReference type="NCBI Taxonomy" id="7719"/>
    <lineage>
        <taxon>Eukaryota</taxon>
        <taxon>Metazoa</taxon>
        <taxon>Chordata</taxon>
        <taxon>Tunicata</taxon>
        <taxon>Ascidiacea</taxon>
        <taxon>Phlebobranchia</taxon>
        <taxon>Cionidae</taxon>
        <taxon>Ciona</taxon>
    </lineage>
</organism>
<keyword evidence="1" id="KW-0812">Transmembrane</keyword>
<dbReference type="Proteomes" id="UP000008144">
    <property type="component" value="Chromosome 6"/>
</dbReference>
<evidence type="ECO:0000256" key="1">
    <source>
        <dbReference type="SAM" id="Phobius"/>
    </source>
</evidence>
<dbReference type="EMBL" id="EAAA01002242">
    <property type="status" value="NOT_ANNOTATED_CDS"/>
    <property type="molecule type" value="Genomic_DNA"/>
</dbReference>
<reference evidence="3" key="1">
    <citation type="journal article" date="2002" name="Science">
        <title>The draft genome of Ciona intestinalis: insights into chordate and vertebrate origins.</title>
        <authorList>
            <person name="Dehal P."/>
            <person name="Satou Y."/>
            <person name="Campbell R.K."/>
            <person name="Chapman J."/>
            <person name="Degnan B."/>
            <person name="De Tomaso A."/>
            <person name="Davidson B."/>
            <person name="Di Gregorio A."/>
            <person name="Gelpke M."/>
            <person name="Goodstein D.M."/>
            <person name="Harafuji N."/>
            <person name="Hastings K.E."/>
            <person name="Ho I."/>
            <person name="Hotta K."/>
            <person name="Huang W."/>
            <person name="Kawashima T."/>
            <person name="Lemaire P."/>
            <person name="Martinez D."/>
            <person name="Meinertzhagen I.A."/>
            <person name="Necula S."/>
            <person name="Nonaka M."/>
            <person name="Putnam N."/>
            <person name="Rash S."/>
            <person name="Saiga H."/>
            <person name="Satake M."/>
            <person name="Terry A."/>
            <person name="Yamada L."/>
            <person name="Wang H.G."/>
            <person name="Awazu S."/>
            <person name="Azumi K."/>
            <person name="Boore J."/>
            <person name="Branno M."/>
            <person name="Chin-Bow S."/>
            <person name="DeSantis R."/>
            <person name="Doyle S."/>
            <person name="Francino P."/>
            <person name="Keys D.N."/>
            <person name="Haga S."/>
            <person name="Hayashi H."/>
            <person name="Hino K."/>
            <person name="Imai K.S."/>
            <person name="Inaba K."/>
            <person name="Kano S."/>
            <person name="Kobayashi K."/>
            <person name="Kobayashi M."/>
            <person name="Lee B.I."/>
            <person name="Makabe K.W."/>
            <person name="Manohar C."/>
            <person name="Matassi G."/>
            <person name="Medina M."/>
            <person name="Mochizuki Y."/>
            <person name="Mount S."/>
            <person name="Morishita T."/>
            <person name="Miura S."/>
            <person name="Nakayama A."/>
            <person name="Nishizaka S."/>
            <person name="Nomoto H."/>
            <person name="Ohta F."/>
            <person name="Oishi K."/>
            <person name="Rigoutsos I."/>
            <person name="Sano M."/>
            <person name="Sasaki A."/>
            <person name="Sasakura Y."/>
            <person name="Shoguchi E."/>
            <person name="Shin-i T."/>
            <person name="Spagnuolo A."/>
            <person name="Stainier D."/>
            <person name="Suzuki M.M."/>
            <person name="Tassy O."/>
            <person name="Takatori N."/>
            <person name="Tokuoka M."/>
            <person name="Yagi K."/>
            <person name="Yoshizaki F."/>
            <person name="Wada S."/>
            <person name="Zhang C."/>
            <person name="Hyatt P.D."/>
            <person name="Larimer F."/>
            <person name="Detter C."/>
            <person name="Doggett N."/>
            <person name="Glavina T."/>
            <person name="Hawkins T."/>
            <person name="Richardson P."/>
            <person name="Lucas S."/>
            <person name="Kohara Y."/>
            <person name="Levine M."/>
            <person name="Satoh N."/>
            <person name="Rokhsar D.S."/>
        </authorList>
    </citation>
    <scope>NUCLEOTIDE SEQUENCE [LARGE SCALE GENOMIC DNA]</scope>
</reference>
<protein>
    <submittedName>
        <fullName evidence="2">Uncharacterized protein</fullName>
    </submittedName>
</protein>
<accession>H2XU45</accession>
<dbReference type="InParanoid" id="H2XU45"/>
<dbReference type="Ensembl" id="ENSCINT00000035276.1">
    <property type="protein sequence ID" value="ENSCINP00000033179.1"/>
    <property type="gene ID" value="ENSCING00000020546.1"/>
</dbReference>
<reference evidence="2" key="2">
    <citation type="journal article" date="2008" name="Genome Biol.">
        <title>Improved genome assembly and evidence-based global gene model set for the chordate Ciona intestinalis: new insight into intron and operon populations.</title>
        <authorList>
            <person name="Satou Y."/>
            <person name="Mineta K."/>
            <person name="Ogasawara M."/>
            <person name="Sasakura Y."/>
            <person name="Shoguchi E."/>
            <person name="Ueno K."/>
            <person name="Yamada L."/>
            <person name="Matsumoto J."/>
            <person name="Wasserscheid J."/>
            <person name="Dewar K."/>
            <person name="Wiley G.B."/>
            <person name="Macmil S.L."/>
            <person name="Roe B.A."/>
            <person name="Zeller R.W."/>
            <person name="Hastings K.E."/>
            <person name="Lemaire P."/>
            <person name="Lindquist E."/>
            <person name="Endo T."/>
            <person name="Hotta K."/>
            <person name="Inaba K."/>
        </authorList>
    </citation>
    <scope>NUCLEOTIDE SEQUENCE [LARGE SCALE GENOMIC DNA]</scope>
    <source>
        <strain evidence="2">wild type</strain>
    </source>
</reference>
<keyword evidence="1" id="KW-0472">Membrane</keyword>
<dbReference type="HOGENOM" id="CLU_2800516_0_0_1"/>
<proteinExistence type="predicted"/>